<dbReference type="InterPro" id="IPR026113">
    <property type="entry name" value="METTL2/6/8-like"/>
</dbReference>
<dbReference type="EnsemblPlants" id="AUR62009117-RA">
    <property type="protein sequence ID" value="AUR62009117-RA:cds"/>
    <property type="gene ID" value="AUR62009117"/>
</dbReference>
<evidence type="ECO:0000313" key="6">
    <source>
        <dbReference type="Proteomes" id="UP000596660"/>
    </source>
</evidence>
<name>A0A803LB78_CHEQI</name>
<dbReference type="Gramene" id="AUR62009117-RA">
    <property type="protein sequence ID" value="AUR62009117-RA:cds"/>
    <property type="gene ID" value="AUR62009117"/>
</dbReference>
<dbReference type="GO" id="GO:0032259">
    <property type="term" value="P:methylation"/>
    <property type="evidence" value="ECO:0007669"/>
    <property type="project" value="UniProtKB-KW"/>
</dbReference>
<dbReference type="Pfam" id="PF10294">
    <property type="entry name" value="Methyltransf_16"/>
    <property type="match status" value="1"/>
</dbReference>
<keyword evidence="2" id="KW-0489">Methyltransferase</keyword>
<dbReference type="PANTHER" id="PTHR22809">
    <property type="entry name" value="METHYLTRANSFERASE-RELATED"/>
    <property type="match status" value="1"/>
</dbReference>
<dbReference type="PANTHER" id="PTHR22809:SF5">
    <property type="entry name" value="TRNA N(3)-METHYLCYTIDINE METHYLTRANSFERASE METTL6"/>
    <property type="match status" value="1"/>
</dbReference>
<feature type="domain" description="Methyltransferase type 12" evidence="4">
    <location>
        <begin position="79"/>
        <end position="179"/>
    </location>
</feature>
<evidence type="ECO:0000259" key="4">
    <source>
        <dbReference type="Pfam" id="PF08242"/>
    </source>
</evidence>
<organism evidence="5 6">
    <name type="scientific">Chenopodium quinoa</name>
    <name type="common">Quinoa</name>
    <dbReference type="NCBI Taxonomy" id="63459"/>
    <lineage>
        <taxon>Eukaryota</taxon>
        <taxon>Viridiplantae</taxon>
        <taxon>Streptophyta</taxon>
        <taxon>Embryophyta</taxon>
        <taxon>Tracheophyta</taxon>
        <taxon>Spermatophyta</taxon>
        <taxon>Magnoliopsida</taxon>
        <taxon>eudicotyledons</taxon>
        <taxon>Gunneridae</taxon>
        <taxon>Pentapetalae</taxon>
        <taxon>Caryophyllales</taxon>
        <taxon>Chenopodiaceae</taxon>
        <taxon>Chenopodioideae</taxon>
        <taxon>Atripliceae</taxon>
        <taxon>Chenopodium</taxon>
    </lineage>
</organism>
<dbReference type="Gene3D" id="3.40.50.150">
    <property type="entry name" value="Vaccinia Virus protein VP39"/>
    <property type="match status" value="2"/>
</dbReference>
<evidence type="ECO:0000256" key="1">
    <source>
        <dbReference type="ARBA" id="ARBA00009725"/>
    </source>
</evidence>
<evidence type="ECO:0000256" key="3">
    <source>
        <dbReference type="ARBA" id="ARBA00022679"/>
    </source>
</evidence>
<dbReference type="Proteomes" id="UP000596660">
    <property type="component" value="Unplaced"/>
</dbReference>
<dbReference type="GO" id="GO:0008757">
    <property type="term" value="F:S-adenosylmethionine-dependent methyltransferase activity"/>
    <property type="evidence" value="ECO:0007669"/>
    <property type="project" value="UniProtKB-ARBA"/>
</dbReference>
<dbReference type="GO" id="GO:0008173">
    <property type="term" value="F:RNA methyltransferase activity"/>
    <property type="evidence" value="ECO:0007669"/>
    <property type="project" value="UniProtKB-ARBA"/>
</dbReference>
<reference evidence="5" key="1">
    <citation type="journal article" date="2017" name="Nature">
        <title>The genome of Chenopodium quinoa.</title>
        <authorList>
            <person name="Jarvis D.E."/>
            <person name="Ho Y.S."/>
            <person name="Lightfoot D.J."/>
            <person name="Schmoeckel S.M."/>
            <person name="Li B."/>
            <person name="Borm T.J.A."/>
            <person name="Ohyanagi H."/>
            <person name="Mineta K."/>
            <person name="Michell C.T."/>
            <person name="Saber N."/>
            <person name="Kharbatia N.M."/>
            <person name="Rupper R.R."/>
            <person name="Sharp A.R."/>
            <person name="Dally N."/>
            <person name="Boughton B.A."/>
            <person name="Woo Y.H."/>
            <person name="Gao G."/>
            <person name="Schijlen E.G.W.M."/>
            <person name="Guo X."/>
            <person name="Momin A.A."/>
            <person name="Negrao S."/>
            <person name="Al-Babili S."/>
            <person name="Gehring C."/>
            <person name="Roessner U."/>
            <person name="Jung C."/>
            <person name="Murphy K."/>
            <person name="Arold S.T."/>
            <person name="Gojobori T."/>
            <person name="van der Linden C.G."/>
            <person name="van Loo E.N."/>
            <person name="Jellen E.N."/>
            <person name="Maughan P.J."/>
            <person name="Tester M."/>
        </authorList>
    </citation>
    <scope>NUCLEOTIDE SEQUENCE [LARGE SCALE GENOMIC DNA]</scope>
    <source>
        <strain evidence="5">cv. PI 614886</strain>
    </source>
</reference>
<keyword evidence="6" id="KW-1185">Reference proteome</keyword>
<reference evidence="5" key="2">
    <citation type="submission" date="2021-03" db="UniProtKB">
        <authorList>
            <consortium name="EnsemblPlants"/>
        </authorList>
    </citation>
    <scope>IDENTIFICATION</scope>
</reference>
<dbReference type="SUPFAM" id="SSF53335">
    <property type="entry name" value="S-adenosyl-L-methionine-dependent methyltransferases"/>
    <property type="match status" value="2"/>
</dbReference>
<protein>
    <recommendedName>
        <fullName evidence="4">Methyltransferase type 12 domain-containing protein</fullName>
    </recommendedName>
</protein>
<evidence type="ECO:0000313" key="5">
    <source>
        <dbReference type="EnsemblPlants" id="AUR62009117-RA:cds"/>
    </source>
</evidence>
<accession>A0A803LB78</accession>
<dbReference type="CDD" id="cd02440">
    <property type="entry name" value="AdoMet_MTases"/>
    <property type="match status" value="2"/>
</dbReference>
<dbReference type="InterPro" id="IPR013217">
    <property type="entry name" value="Methyltransf_12"/>
</dbReference>
<keyword evidence="3" id="KW-0808">Transferase</keyword>
<comment type="similarity">
    <text evidence="1">Belongs to the methyltransferase superfamily. METL family.</text>
</comment>
<proteinExistence type="inferred from homology"/>
<evidence type="ECO:0000256" key="2">
    <source>
        <dbReference type="ARBA" id="ARBA00022603"/>
    </source>
</evidence>
<dbReference type="InterPro" id="IPR029063">
    <property type="entry name" value="SAM-dependent_MTases_sf"/>
</dbReference>
<dbReference type="InterPro" id="IPR019410">
    <property type="entry name" value="Methyltransf_16"/>
</dbReference>
<dbReference type="OMA" id="LVMDRRW"/>
<sequence>MASNSSESGEQQAATTKIQIYPAANSGISSFWKDKYEKDAKKYWDIFYKRHQDKFFKDRHYLDKEWGRHFTGPGGKFLLEVGCGAGNTIFPLRATYPDVFVHACDFSQRAISLVKSHREYSETSVNAFVCDLTNDDLSKQIPSSSVDIVTMIFVLSAVSPEKMSLALQNIRKILKPNGLVLFRDYATGDLAQERFTCKDQKISENFYVRGDGTRAFYFSEEYLTHLFEENGFVTEEIGLCCKQVENRSRELVMNRRWIQGVFCVPSMENDLNLSKSTLDGGSTEIEVKEAAAEVPLTVEFDMSEGLAAQMFGVSPSNDEVNQDFRTLILTVSKIRIKAFYVPVSPHVNVATFLIQVIDISFGDLNFKIKVLSKENQHTCRSTGLMLWESARLMASILVENPSITAGRRVLELGCGCSGICSMIAAQSAHLVVATDADASTLDLLAQNVSENLKSTQLGKLLVRTLHWGNQEHIDAIKKENDRGFDVIIGTDVTYISEAILPLFSTSAKLLSVDSTSGVLSEPALILCHVLRRVDEPSILSAASQFGFRLVDRWPSSSASRAQSIMSSWFSKIDSKDKIPSTALSILYFQRVKSDSGCQN</sequence>
<dbReference type="AlphaFoldDB" id="A0A803LB78"/>
<dbReference type="Pfam" id="PF08242">
    <property type="entry name" value="Methyltransf_12"/>
    <property type="match status" value="1"/>
</dbReference>